<evidence type="ECO:0000313" key="3">
    <source>
        <dbReference type="Proteomes" id="UP000256345"/>
    </source>
</evidence>
<organism evidence="2 3">
    <name type="scientific">Archangium gephyra</name>
    <dbReference type="NCBI Taxonomy" id="48"/>
    <lineage>
        <taxon>Bacteria</taxon>
        <taxon>Pseudomonadati</taxon>
        <taxon>Myxococcota</taxon>
        <taxon>Myxococcia</taxon>
        <taxon>Myxococcales</taxon>
        <taxon>Cystobacterineae</taxon>
        <taxon>Archangiaceae</taxon>
        <taxon>Archangium</taxon>
    </lineage>
</organism>
<sequence>MGNSLRISATSSSNIVTLTNEVAGTYGNRPILKDVTSGTFRVLGMSDGAGYDCLAGTGYTVNSYCDPSWVCVAGTFVAHSRTREPAASSVGARKQRRASPQTCGCT</sequence>
<gene>
    <name evidence="2" type="ORF">ATI61_11962</name>
</gene>
<accession>A0ABX9JMG4</accession>
<dbReference type="EMBL" id="QUMU01000019">
    <property type="protein sequence ID" value="REG22532.1"/>
    <property type="molecule type" value="Genomic_DNA"/>
</dbReference>
<feature type="region of interest" description="Disordered" evidence="1">
    <location>
        <begin position="82"/>
        <end position="106"/>
    </location>
</feature>
<proteinExistence type="predicted"/>
<evidence type="ECO:0000256" key="1">
    <source>
        <dbReference type="SAM" id="MobiDB-lite"/>
    </source>
</evidence>
<evidence type="ECO:0000313" key="2">
    <source>
        <dbReference type="EMBL" id="REG22532.1"/>
    </source>
</evidence>
<reference evidence="2 3" key="1">
    <citation type="submission" date="2018-08" db="EMBL/GenBank/DDBJ databases">
        <title>Genomic Encyclopedia of Archaeal and Bacterial Type Strains, Phase II (KMG-II): from individual species to whole genera.</title>
        <authorList>
            <person name="Goeker M."/>
        </authorList>
    </citation>
    <scope>NUCLEOTIDE SEQUENCE [LARGE SCALE GENOMIC DNA]</scope>
    <source>
        <strain evidence="2 3">DSM 2261</strain>
    </source>
</reference>
<comment type="caution">
    <text evidence="2">The sequence shown here is derived from an EMBL/GenBank/DDBJ whole genome shotgun (WGS) entry which is preliminary data.</text>
</comment>
<dbReference type="Proteomes" id="UP000256345">
    <property type="component" value="Unassembled WGS sequence"/>
</dbReference>
<protein>
    <submittedName>
        <fullName evidence="2">Uncharacterized protein</fullName>
    </submittedName>
</protein>
<keyword evidence="3" id="KW-1185">Reference proteome</keyword>
<name>A0ABX9JMG4_9BACT</name>